<sequence>MRLMIVGAHPADAVDCAGGTISQHAGMGDEISIVTVTDGMDSHTKGICTVKDKRGEVVKALDCLSSDPRNRICFMGLKDEPFTPVRNNTVDLVELIRQCQPDILITHHPNEYAHWDHAEVGKMVCRALKGAIKRPGDDKWWVNNVYFFATQFRPETARVGYVPQAPDVLIDITASIEKKIKAMCCFKSQGHDDERAMRERMNSFEREMGRADGLRYAEGFISYYPLKMRILPVSTFNQGFYNKDKEEKEDGR</sequence>
<protein>
    <submittedName>
        <fullName evidence="1">Putative N-acetylglucosaminylphosphatidylinositol de-N-acetylase</fullName>
    </submittedName>
</protein>
<gene>
    <name evidence="1" type="ORF">MM415B00972_0013</name>
</gene>
<proteinExistence type="predicted"/>
<dbReference type="AlphaFoldDB" id="A0A6M3IUN6"/>
<dbReference type="GO" id="GO:0016811">
    <property type="term" value="F:hydrolase activity, acting on carbon-nitrogen (but not peptide) bonds, in linear amides"/>
    <property type="evidence" value="ECO:0007669"/>
    <property type="project" value="TreeGrafter"/>
</dbReference>
<accession>A0A6M3IUN6</accession>
<dbReference type="PANTHER" id="PTHR12993:SF11">
    <property type="entry name" value="N-ACETYLGLUCOSAMINYL-PHOSPHATIDYLINOSITOL DE-N-ACETYLASE"/>
    <property type="match status" value="1"/>
</dbReference>
<reference evidence="1" key="1">
    <citation type="submission" date="2020-03" db="EMBL/GenBank/DDBJ databases">
        <title>The deep terrestrial virosphere.</title>
        <authorList>
            <person name="Holmfeldt K."/>
            <person name="Nilsson E."/>
            <person name="Simone D."/>
            <person name="Lopez-Fernandez M."/>
            <person name="Wu X."/>
            <person name="de Brujin I."/>
            <person name="Lundin D."/>
            <person name="Andersson A."/>
            <person name="Bertilsson S."/>
            <person name="Dopson M."/>
        </authorList>
    </citation>
    <scope>NUCLEOTIDE SEQUENCE</scope>
    <source>
        <strain evidence="1">MM415B00972</strain>
    </source>
</reference>
<organism evidence="1">
    <name type="scientific">viral metagenome</name>
    <dbReference type="NCBI Taxonomy" id="1070528"/>
    <lineage>
        <taxon>unclassified sequences</taxon>
        <taxon>metagenomes</taxon>
        <taxon>organismal metagenomes</taxon>
    </lineage>
</organism>
<dbReference type="Gene3D" id="3.40.50.10320">
    <property type="entry name" value="LmbE-like"/>
    <property type="match status" value="1"/>
</dbReference>
<dbReference type="Pfam" id="PF02585">
    <property type="entry name" value="PIG-L"/>
    <property type="match status" value="1"/>
</dbReference>
<evidence type="ECO:0000313" key="1">
    <source>
        <dbReference type="EMBL" id="QJA61216.1"/>
    </source>
</evidence>
<dbReference type="InterPro" id="IPR024078">
    <property type="entry name" value="LmbE-like_dom_sf"/>
</dbReference>
<dbReference type="InterPro" id="IPR003737">
    <property type="entry name" value="GlcNAc_PI_deacetylase-related"/>
</dbReference>
<dbReference type="SUPFAM" id="SSF102588">
    <property type="entry name" value="LmbE-like"/>
    <property type="match status" value="1"/>
</dbReference>
<dbReference type="EMBL" id="MT141434">
    <property type="protein sequence ID" value="QJA61216.1"/>
    <property type="molecule type" value="Genomic_DNA"/>
</dbReference>
<dbReference type="PANTHER" id="PTHR12993">
    <property type="entry name" value="N-ACETYLGLUCOSAMINYL-PHOSPHATIDYLINOSITOL DE-N-ACETYLASE-RELATED"/>
    <property type="match status" value="1"/>
</dbReference>
<name>A0A6M3IUN6_9ZZZZ</name>